<sequence length="48" mass="5433">MEAWLILSHSHGLTSEGIPFWLDCLDLVSRGPPSPSEFLYTRKLDTCI</sequence>
<evidence type="ECO:0000313" key="1">
    <source>
        <dbReference type="EMBL" id="JAD51435.1"/>
    </source>
</evidence>
<proteinExistence type="predicted"/>
<name>A0A0A9AR81_ARUDO</name>
<dbReference type="AlphaFoldDB" id="A0A0A9AR81"/>
<reference evidence="1" key="1">
    <citation type="submission" date="2014-09" db="EMBL/GenBank/DDBJ databases">
        <authorList>
            <person name="Magalhaes I.L.F."/>
            <person name="Oliveira U."/>
            <person name="Santos F.R."/>
            <person name="Vidigal T.H.D.A."/>
            <person name="Brescovit A.D."/>
            <person name="Santos A.J."/>
        </authorList>
    </citation>
    <scope>NUCLEOTIDE SEQUENCE</scope>
    <source>
        <tissue evidence="1">Shoot tissue taken approximately 20 cm above the soil surface</tissue>
    </source>
</reference>
<organism evidence="1">
    <name type="scientific">Arundo donax</name>
    <name type="common">Giant reed</name>
    <name type="synonym">Donax arundinaceus</name>
    <dbReference type="NCBI Taxonomy" id="35708"/>
    <lineage>
        <taxon>Eukaryota</taxon>
        <taxon>Viridiplantae</taxon>
        <taxon>Streptophyta</taxon>
        <taxon>Embryophyta</taxon>
        <taxon>Tracheophyta</taxon>
        <taxon>Spermatophyta</taxon>
        <taxon>Magnoliopsida</taxon>
        <taxon>Liliopsida</taxon>
        <taxon>Poales</taxon>
        <taxon>Poaceae</taxon>
        <taxon>PACMAD clade</taxon>
        <taxon>Arundinoideae</taxon>
        <taxon>Arundineae</taxon>
        <taxon>Arundo</taxon>
    </lineage>
</organism>
<dbReference type="EMBL" id="GBRH01246460">
    <property type="protein sequence ID" value="JAD51435.1"/>
    <property type="molecule type" value="Transcribed_RNA"/>
</dbReference>
<reference evidence="1" key="2">
    <citation type="journal article" date="2015" name="Data Brief">
        <title>Shoot transcriptome of the giant reed, Arundo donax.</title>
        <authorList>
            <person name="Barrero R.A."/>
            <person name="Guerrero F.D."/>
            <person name="Moolhuijzen P."/>
            <person name="Goolsby J.A."/>
            <person name="Tidwell J."/>
            <person name="Bellgard S.E."/>
            <person name="Bellgard M.I."/>
        </authorList>
    </citation>
    <scope>NUCLEOTIDE SEQUENCE</scope>
    <source>
        <tissue evidence="1">Shoot tissue taken approximately 20 cm above the soil surface</tissue>
    </source>
</reference>
<accession>A0A0A9AR81</accession>
<protein>
    <submittedName>
        <fullName evidence="1">Uncharacterized protein</fullName>
    </submittedName>
</protein>